<dbReference type="EMBL" id="JAIWYP010000003">
    <property type="protein sequence ID" value="KAH3849412.1"/>
    <property type="molecule type" value="Genomic_DNA"/>
</dbReference>
<evidence type="ECO:0000313" key="1">
    <source>
        <dbReference type="EMBL" id="KAH3849412.1"/>
    </source>
</evidence>
<gene>
    <name evidence="1" type="ORF">DPMN_091811</name>
</gene>
<reference evidence="1" key="1">
    <citation type="journal article" date="2019" name="bioRxiv">
        <title>The Genome of the Zebra Mussel, Dreissena polymorpha: A Resource for Invasive Species Research.</title>
        <authorList>
            <person name="McCartney M.A."/>
            <person name="Auch B."/>
            <person name="Kono T."/>
            <person name="Mallez S."/>
            <person name="Zhang Y."/>
            <person name="Obille A."/>
            <person name="Becker A."/>
            <person name="Abrahante J.E."/>
            <person name="Garbe J."/>
            <person name="Badalamenti J.P."/>
            <person name="Herman A."/>
            <person name="Mangelson H."/>
            <person name="Liachko I."/>
            <person name="Sullivan S."/>
            <person name="Sone E.D."/>
            <person name="Koren S."/>
            <person name="Silverstein K.A.T."/>
            <person name="Beckman K.B."/>
            <person name="Gohl D.M."/>
        </authorList>
    </citation>
    <scope>NUCLEOTIDE SEQUENCE</scope>
    <source>
        <strain evidence="1">Duluth1</strain>
        <tissue evidence="1">Whole animal</tissue>
    </source>
</reference>
<accession>A0A9D4L066</accession>
<proteinExistence type="predicted"/>
<protein>
    <submittedName>
        <fullName evidence="1">Uncharacterized protein</fullName>
    </submittedName>
</protein>
<evidence type="ECO:0000313" key="2">
    <source>
        <dbReference type="Proteomes" id="UP000828390"/>
    </source>
</evidence>
<name>A0A9D4L066_DREPO</name>
<comment type="caution">
    <text evidence="1">The sequence shown here is derived from an EMBL/GenBank/DDBJ whole genome shotgun (WGS) entry which is preliminary data.</text>
</comment>
<reference evidence="1" key="2">
    <citation type="submission" date="2020-11" db="EMBL/GenBank/DDBJ databases">
        <authorList>
            <person name="McCartney M.A."/>
            <person name="Auch B."/>
            <person name="Kono T."/>
            <person name="Mallez S."/>
            <person name="Becker A."/>
            <person name="Gohl D.M."/>
            <person name="Silverstein K.A.T."/>
            <person name="Koren S."/>
            <person name="Bechman K.B."/>
            <person name="Herman A."/>
            <person name="Abrahante J.E."/>
            <person name="Garbe J."/>
        </authorList>
    </citation>
    <scope>NUCLEOTIDE SEQUENCE</scope>
    <source>
        <strain evidence="1">Duluth1</strain>
        <tissue evidence="1">Whole animal</tissue>
    </source>
</reference>
<dbReference type="AlphaFoldDB" id="A0A9D4L066"/>
<keyword evidence="2" id="KW-1185">Reference proteome</keyword>
<sequence>MVTTISQSFYESLQPKPTLHSIEELSVTGASGIEKPYIGYMEVSITIPDITEQIFHVPGLVVSDYDFYLAVPMIVGTNVLRFLKALECEDMSPAWQSAISALSLGSPLGNVVSTNNRPIEIQPYQT</sequence>
<organism evidence="1 2">
    <name type="scientific">Dreissena polymorpha</name>
    <name type="common">Zebra mussel</name>
    <name type="synonym">Mytilus polymorpha</name>
    <dbReference type="NCBI Taxonomy" id="45954"/>
    <lineage>
        <taxon>Eukaryota</taxon>
        <taxon>Metazoa</taxon>
        <taxon>Spiralia</taxon>
        <taxon>Lophotrochozoa</taxon>
        <taxon>Mollusca</taxon>
        <taxon>Bivalvia</taxon>
        <taxon>Autobranchia</taxon>
        <taxon>Heteroconchia</taxon>
        <taxon>Euheterodonta</taxon>
        <taxon>Imparidentia</taxon>
        <taxon>Neoheterodontei</taxon>
        <taxon>Myida</taxon>
        <taxon>Dreissenoidea</taxon>
        <taxon>Dreissenidae</taxon>
        <taxon>Dreissena</taxon>
    </lineage>
</organism>
<dbReference type="Proteomes" id="UP000828390">
    <property type="component" value="Unassembled WGS sequence"/>
</dbReference>